<keyword evidence="4" id="KW-1185">Reference proteome</keyword>
<dbReference type="GO" id="GO:0000166">
    <property type="term" value="F:nucleotide binding"/>
    <property type="evidence" value="ECO:0007669"/>
    <property type="project" value="InterPro"/>
</dbReference>
<accession>A0AAD7YHA7</accession>
<dbReference type="AlphaFoldDB" id="A0AAD7YHA7"/>
<dbReference type="InterPro" id="IPR010997">
    <property type="entry name" value="HRDC-like_sf"/>
</dbReference>
<feature type="compositionally biased region" description="Low complexity" evidence="1">
    <location>
        <begin position="249"/>
        <end position="268"/>
    </location>
</feature>
<dbReference type="SUPFAM" id="SSF47819">
    <property type="entry name" value="HRDC-like"/>
    <property type="match status" value="1"/>
</dbReference>
<feature type="region of interest" description="Disordered" evidence="1">
    <location>
        <begin position="186"/>
        <end position="287"/>
    </location>
</feature>
<organism evidence="3 4">
    <name type="scientific">Mythimna separata</name>
    <name type="common">Oriental armyworm</name>
    <name type="synonym">Pseudaletia separata</name>
    <dbReference type="NCBI Taxonomy" id="271217"/>
    <lineage>
        <taxon>Eukaryota</taxon>
        <taxon>Metazoa</taxon>
        <taxon>Ecdysozoa</taxon>
        <taxon>Arthropoda</taxon>
        <taxon>Hexapoda</taxon>
        <taxon>Insecta</taxon>
        <taxon>Pterygota</taxon>
        <taxon>Neoptera</taxon>
        <taxon>Endopterygota</taxon>
        <taxon>Lepidoptera</taxon>
        <taxon>Glossata</taxon>
        <taxon>Ditrysia</taxon>
        <taxon>Noctuoidea</taxon>
        <taxon>Noctuidae</taxon>
        <taxon>Noctuinae</taxon>
        <taxon>Hadenini</taxon>
        <taxon>Mythimna</taxon>
    </lineage>
</organism>
<evidence type="ECO:0000313" key="3">
    <source>
        <dbReference type="EMBL" id="KAJ8714738.1"/>
    </source>
</evidence>
<proteinExistence type="predicted"/>
<dbReference type="InterPro" id="IPR036388">
    <property type="entry name" value="WH-like_DNA-bd_sf"/>
</dbReference>
<dbReference type="GO" id="GO:0003676">
    <property type="term" value="F:nucleic acid binding"/>
    <property type="evidence" value="ECO:0007669"/>
    <property type="project" value="InterPro"/>
</dbReference>
<feature type="compositionally biased region" description="Acidic residues" evidence="1">
    <location>
        <begin position="186"/>
        <end position="201"/>
    </location>
</feature>
<gene>
    <name evidence="3" type="ORF">PYW07_002963</name>
</gene>
<dbReference type="InterPro" id="IPR002121">
    <property type="entry name" value="HRDC_dom"/>
</dbReference>
<feature type="compositionally biased region" description="Basic residues" evidence="1">
    <location>
        <begin position="218"/>
        <end position="248"/>
    </location>
</feature>
<dbReference type="EMBL" id="JARGEI010000019">
    <property type="protein sequence ID" value="KAJ8714738.1"/>
    <property type="molecule type" value="Genomic_DNA"/>
</dbReference>
<name>A0AAD7YHA7_MYTSE</name>
<dbReference type="Proteomes" id="UP001231518">
    <property type="component" value="Chromosome 13"/>
</dbReference>
<feature type="domain" description="HRDC" evidence="2">
    <location>
        <begin position="95"/>
        <end position="175"/>
    </location>
</feature>
<comment type="caution">
    <text evidence="3">The sequence shown here is derived from an EMBL/GenBank/DDBJ whole genome shotgun (WGS) entry which is preliminary data.</text>
</comment>
<dbReference type="Gene3D" id="1.10.10.10">
    <property type="entry name" value="Winged helix-like DNA-binding domain superfamily/Winged helix DNA-binding domain"/>
    <property type="match status" value="1"/>
</dbReference>
<evidence type="ECO:0000313" key="4">
    <source>
        <dbReference type="Proteomes" id="UP001231518"/>
    </source>
</evidence>
<dbReference type="Pfam" id="PF00570">
    <property type="entry name" value="HRDC"/>
    <property type="match status" value="1"/>
</dbReference>
<evidence type="ECO:0000259" key="2">
    <source>
        <dbReference type="PROSITE" id="PS50967"/>
    </source>
</evidence>
<evidence type="ECO:0000256" key="1">
    <source>
        <dbReference type="SAM" id="MobiDB-lite"/>
    </source>
</evidence>
<reference evidence="3" key="1">
    <citation type="submission" date="2023-03" db="EMBL/GenBank/DDBJ databases">
        <title>Chromosome-level genomes of two armyworms, Mythimna separata and Mythimna loreyi, provide insights into the biosynthesis and reception of sex pheromones.</title>
        <authorList>
            <person name="Zhao H."/>
        </authorList>
    </citation>
    <scope>NUCLEOTIDE SEQUENCE</scope>
    <source>
        <strain evidence="3">BeijingLab</strain>
        <tissue evidence="3">Pupa</tissue>
    </source>
</reference>
<dbReference type="Gene3D" id="1.10.150.80">
    <property type="entry name" value="HRDC domain"/>
    <property type="match status" value="1"/>
</dbReference>
<sequence length="299" mass="32812">MHIIMMVLWYSCKSWHRGDPMRLLRQLVVRGLLAECLVVTNDIASAYVALGPKIDQLMRGGLRIVFPMKVSRAAPAAPAAPVAPSDNSPVAALLKRLEERCYADLVEACREMASSRGVSLTTVLPQAALKAMAARLPEEQEQMLTLPYVTRANYQKYGEQLLNITRAYAVEKLGLLMQYQDELEEEESKVIEEDPGSDSDTDWSRLAQDNSTTSSGGRGRRGRGKTYRGGVRKRFKRKATSSAKKKAVRGAFAARRGARGASTSTSTGNRLGSMPVPRGTSAQLNTRPGVFNPSRLNLI</sequence>
<dbReference type="InterPro" id="IPR044876">
    <property type="entry name" value="HRDC_dom_sf"/>
</dbReference>
<dbReference type="PROSITE" id="PS50967">
    <property type="entry name" value="HRDC"/>
    <property type="match status" value="1"/>
</dbReference>
<dbReference type="SMART" id="SM00341">
    <property type="entry name" value="HRDC"/>
    <property type="match status" value="1"/>
</dbReference>
<protein>
    <recommendedName>
        <fullName evidence="2">HRDC domain-containing protein</fullName>
    </recommendedName>
</protein>